<feature type="transmembrane region" description="Helical" evidence="1">
    <location>
        <begin position="273"/>
        <end position="296"/>
    </location>
</feature>
<gene>
    <name evidence="3" type="ORF">METZ01_LOCUS238085</name>
</gene>
<sequence length="424" mass="46937">MERPSFLSRATGTLVNPLSKAMDSMRDVIEHHAGDTDEQQLLNDILQLFVVVLQADGQISSIEQQAVARLVRDVYGEAASNQLQKLLDEEKSPDLHEVCVRLGKLTDVEKETLLRALFTAAFSDNQFGQEEQDCLARIAEELGIPDESFNREEAAALEQHNGRMKLVRSSTGLIASVVVIGVFILAATFLKSVLFGLILAYFFLPLQQRFQRSFQEEGIMAKLFGLANLVCIRPFVFIIQKVSGVFRRKKEPEPKPATEAELAQSAISKACNATVLTVMLALLLVVAGLAVLTLSVKPKKIDTEKARTQLAGLASKVAKWPLVGTAAKDLETKLKDPQAFQKFREQFMVKASGDEETQRSLMDGVTKALSVAIGFLGFLGSFFLNTLMSLFFFSFFLGKMASFRHKQSGEIKEGDYLVQSLFQT</sequence>
<keyword evidence="1" id="KW-0472">Membrane</keyword>
<proteinExistence type="predicted"/>
<name>A0A382HFG8_9ZZZZ</name>
<organism evidence="3">
    <name type="scientific">marine metagenome</name>
    <dbReference type="NCBI Taxonomy" id="408172"/>
    <lineage>
        <taxon>unclassified sequences</taxon>
        <taxon>metagenomes</taxon>
        <taxon>ecological metagenomes</taxon>
    </lineage>
</organism>
<dbReference type="SUPFAM" id="SSF158682">
    <property type="entry name" value="TerB-like"/>
    <property type="match status" value="1"/>
</dbReference>
<accession>A0A382HFG8</accession>
<feature type="non-terminal residue" evidence="3">
    <location>
        <position position="424"/>
    </location>
</feature>
<feature type="domain" description="Co-chaperone DjlA N-terminal" evidence="2">
    <location>
        <begin position="47"/>
        <end position="151"/>
    </location>
</feature>
<evidence type="ECO:0000313" key="3">
    <source>
        <dbReference type="EMBL" id="SVB85231.1"/>
    </source>
</evidence>
<protein>
    <recommendedName>
        <fullName evidence="2">Co-chaperone DjlA N-terminal domain-containing protein</fullName>
    </recommendedName>
</protein>
<feature type="transmembrane region" description="Helical" evidence="1">
    <location>
        <begin position="173"/>
        <end position="204"/>
    </location>
</feature>
<reference evidence="3" key="1">
    <citation type="submission" date="2018-05" db="EMBL/GenBank/DDBJ databases">
        <authorList>
            <person name="Lanie J.A."/>
            <person name="Ng W.-L."/>
            <person name="Kazmierczak K.M."/>
            <person name="Andrzejewski T.M."/>
            <person name="Davidsen T.M."/>
            <person name="Wayne K.J."/>
            <person name="Tettelin H."/>
            <person name="Glass J.I."/>
            <person name="Rusch D."/>
            <person name="Podicherti R."/>
            <person name="Tsui H.-C.T."/>
            <person name="Winkler M.E."/>
        </authorList>
    </citation>
    <scope>NUCLEOTIDE SEQUENCE</scope>
</reference>
<dbReference type="EMBL" id="UINC01060580">
    <property type="protein sequence ID" value="SVB85231.1"/>
    <property type="molecule type" value="Genomic_DNA"/>
</dbReference>
<keyword evidence="1" id="KW-0812">Transmembrane</keyword>
<feature type="transmembrane region" description="Helical" evidence="1">
    <location>
        <begin position="219"/>
        <end position="239"/>
    </location>
</feature>
<dbReference type="Gene3D" id="1.10.3680.10">
    <property type="entry name" value="TerB-like"/>
    <property type="match status" value="1"/>
</dbReference>
<evidence type="ECO:0000259" key="2">
    <source>
        <dbReference type="Pfam" id="PF05099"/>
    </source>
</evidence>
<dbReference type="InterPro" id="IPR007791">
    <property type="entry name" value="DjlA_N"/>
</dbReference>
<dbReference type="Pfam" id="PF05099">
    <property type="entry name" value="TerB"/>
    <property type="match status" value="1"/>
</dbReference>
<feature type="transmembrane region" description="Helical" evidence="1">
    <location>
        <begin position="368"/>
        <end position="397"/>
    </location>
</feature>
<evidence type="ECO:0000256" key="1">
    <source>
        <dbReference type="SAM" id="Phobius"/>
    </source>
</evidence>
<dbReference type="AlphaFoldDB" id="A0A382HFG8"/>
<keyword evidence="1" id="KW-1133">Transmembrane helix</keyword>
<dbReference type="InterPro" id="IPR029024">
    <property type="entry name" value="TerB-like"/>
</dbReference>